<dbReference type="AlphaFoldDB" id="A0A9E5A925"/>
<organism evidence="1">
    <name type="scientific">Methanobacterium veterum</name>
    <dbReference type="NCBI Taxonomy" id="408577"/>
    <lineage>
        <taxon>Archaea</taxon>
        <taxon>Methanobacteriati</taxon>
        <taxon>Methanobacteriota</taxon>
        <taxon>Methanomada group</taxon>
        <taxon>Methanobacteria</taxon>
        <taxon>Methanobacteriales</taxon>
        <taxon>Methanobacteriaceae</taxon>
        <taxon>Methanobacterium</taxon>
    </lineage>
</organism>
<dbReference type="Proteomes" id="UP001074446">
    <property type="component" value="Unassembled WGS sequence"/>
</dbReference>
<dbReference type="RefSeq" id="WP_048082519.1">
    <property type="nucleotide sequence ID" value="NZ_JAPVES010000030.1"/>
</dbReference>
<comment type="caution">
    <text evidence="1">The sequence shown here is derived from an EMBL/GenBank/DDBJ whole genome shotgun (WGS) entry which is preliminary data.</text>
</comment>
<protein>
    <submittedName>
        <fullName evidence="1">Uncharacterized protein</fullName>
    </submittedName>
</protein>
<sequence length="134" mass="15465">MFNELEIKIKSGEYMKEAEKVSEWGGADVIIQKKMTPQTKKWLDNQNTVISSQNTDPMKRAVITPYFHELSWLFMQLMDIYSGHYDYISKYDLFGGLAQTAIDAINENPGISCEELLMTVFNKSKDLIIQINLM</sequence>
<name>A0A9E5A925_9EURY</name>
<evidence type="ECO:0000313" key="1">
    <source>
        <dbReference type="EMBL" id="MCZ3373583.1"/>
    </source>
</evidence>
<gene>
    <name evidence="1" type="ORF">O3H35_13120</name>
</gene>
<proteinExistence type="predicted"/>
<dbReference type="EMBL" id="JAPVES010000030">
    <property type="protein sequence ID" value="MCZ3373583.1"/>
    <property type="molecule type" value="Genomic_DNA"/>
</dbReference>
<reference evidence="1" key="1">
    <citation type="submission" date="2022-12" db="EMBL/GenBank/DDBJ databases">
        <title>Reclassification of two methanogenic archaea species isolated from the Kolyma lowland permafrost.</title>
        <authorList>
            <person name="Trubitsyn V.E."/>
            <person name="Rivkina E.M."/>
            <person name="Shcherbakova V.A."/>
        </authorList>
    </citation>
    <scope>NUCLEOTIDE SEQUENCE</scope>
    <source>
        <strain evidence="1">MK4</strain>
    </source>
</reference>
<accession>A0A9E5A925</accession>